<evidence type="ECO:0000256" key="5">
    <source>
        <dbReference type="ARBA" id="ARBA00023128"/>
    </source>
</evidence>
<dbReference type="OrthoDB" id="427518at2759"/>
<dbReference type="GO" id="GO:0005783">
    <property type="term" value="C:endoplasmic reticulum"/>
    <property type="evidence" value="ECO:0007669"/>
    <property type="project" value="UniProtKB-SubCell"/>
</dbReference>
<dbReference type="Proteomes" id="UP000243515">
    <property type="component" value="Unassembled WGS sequence"/>
</dbReference>
<comment type="caution">
    <text evidence="8">The sequence shown here is derived from an EMBL/GenBank/DDBJ whole genome shotgun (WGS) entry which is preliminary data.</text>
</comment>
<dbReference type="SUPFAM" id="SSF53474">
    <property type="entry name" value="alpha/beta-Hydrolases"/>
    <property type="match status" value="1"/>
</dbReference>
<feature type="region of interest" description="Disordered" evidence="7">
    <location>
        <begin position="192"/>
        <end position="218"/>
    </location>
</feature>
<proteinExistence type="predicted"/>
<dbReference type="GO" id="GO:0016020">
    <property type="term" value="C:membrane"/>
    <property type="evidence" value="ECO:0007669"/>
    <property type="project" value="UniProtKB-SubCell"/>
</dbReference>
<evidence type="ECO:0000256" key="1">
    <source>
        <dbReference type="ARBA" id="ARBA00004173"/>
    </source>
</evidence>
<protein>
    <recommendedName>
        <fullName evidence="10">DUF676 domain-containing protein</fullName>
    </recommendedName>
</protein>
<keyword evidence="6" id="KW-0472">Membrane</keyword>
<evidence type="ECO:0000256" key="2">
    <source>
        <dbReference type="ARBA" id="ARBA00004240"/>
    </source>
</evidence>
<dbReference type="Gene3D" id="3.40.50.1820">
    <property type="entry name" value="alpha/beta hydrolase"/>
    <property type="match status" value="1"/>
</dbReference>
<dbReference type="GO" id="GO:0005739">
    <property type="term" value="C:mitochondrion"/>
    <property type="evidence" value="ECO:0007669"/>
    <property type="project" value="UniProtKB-SubCell"/>
</dbReference>
<evidence type="ECO:0000256" key="4">
    <source>
        <dbReference type="ARBA" id="ARBA00022824"/>
    </source>
</evidence>
<evidence type="ECO:0008006" key="10">
    <source>
        <dbReference type="Google" id="ProtNLM"/>
    </source>
</evidence>
<sequence>DDRPIIFIAHSLGGLVAAQVLVYGEQRTENSSAKSITRNLRGMIFLGTPFRDSSAMKLAEIASRILRFFGVDIQQHALKRIGADFEHMDELTKVFLDVLNKRKASKDPESKIKVFSFYETMKTWFNGSLIQFEKDEDVGYGEIVEAINKVIWPSLPTLAHAVLASRPSMCLKAVNISRVPIPIIINGNRIDPSATPPVPDASNTESEASHSVTETGTS</sequence>
<evidence type="ECO:0000256" key="6">
    <source>
        <dbReference type="ARBA" id="ARBA00023136"/>
    </source>
</evidence>
<organism evidence="8 9">
    <name type="scientific">Elaphomyces granulatus</name>
    <dbReference type="NCBI Taxonomy" id="519963"/>
    <lineage>
        <taxon>Eukaryota</taxon>
        <taxon>Fungi</taxon>
        <taxon>Dikarya</taxon>
        <taxon>Ascomycota</taxon>
        <taxon>Pezizomycotina</taxon>
        <taxon>Eurotiomycetes</taxon>
        <taxon>Eurotiomycetidae</taxon>
        <taxon>Eurotiales</taxon>
        <taxon>Elaphomycetaceae</taxon>
        <taxon>Elaphomyces</taxon>
    </lineage>
</organism>
<reference evidence="8 9" key="1">
    <citation type="journal article" date="2015" name="Environ. Microbiol.">
        <title>Metagenome sequence of Elaphomyces granulatus from sporocarp tissue reveals Ascomycota ectomycorrhizal fingerprints of genome expansion and a Proteobacteria-rich microbiome.</title>
        <authorList>
            <person name="Quandt C.A."/>
            <person name="Kohler A."/>
            <person name="Hesse C.N."/>
            <person name="Sharpton T.J."/>
            <person name="Martin F."/>
            <person name="Spatafora J.W."/>
        </authorList>
    </citation>
    <scope>NUCLEOTIDE SEQUENCE [LARGE SCALE GENOMIC DNA]</scope>
    <source>
        <strain evidence="8 9">OSC145934</strain>
    </source>
</reference>
<dbReference type="InterPro" id="IPR052374">
    <property type="entry name" value="SERAC1"/>
</dbReference>
<dbReference type="InterPro" id="IPR029058">
    <property type="entry name" value="AB_hydrolase_fold"/>
</dbReference>
<feature type="compositionally biased region" description="Polar residues" evidence="7">
    <location>
        <begin position="201"/>
        <end position="218"/>
    </location>
</feature>
<accession>A0A232LWZ4</accession>
<keyword evidence="5" id="KW-0496">Mitochondrion</keyword>
<dbReference type="AlphaFoldDB" id="A0A232LWZ4"/>
<evidence type="ECO:0000256" key="7">
    <source>
        <dbReference type="SAM" id="MobiDB-lite"/>
    </source>
</evidence>
<keyword evidence="4" id="KW-0256">Endoplasmic reticulum</keyword>
<gene>
    <name evidence="8" type="ORF">Egran_03601</name>
</gene>
<name>A0A232LWZ4_9EURO</name>
<evidence type="ECO:0000313" key="8">
    <source>
        <dbReference type="EMBL" id="OXV08636.1"/>
    </source>
</evidence>
<evidence type="ECO:0000313" key="9">
    <source>
        <dbReference type="Proteomes" id="UP000243515"/>
    </source>
</evidence>
<dbReference type="PANTHER" id="PTHR48182:SF2">
    <property type="entry name" value="PROTEIN SERAC1"/>
    <property type="match status" value="1"/>
</dbReference>
<evidence type="ECO:0000256" key="3">
    <source>
        <dbReference type="ARBA" id="ARBA00004370"/>
    </source>
</evidence>
<dbReference type="PANTHER" id="PTHR48182">
    <property type="entry name" value="PROTEIN SERAC1"/>
    <property type="match status" value="1"/>
</dbReference>
<comment type="subcellular location">
    <subcellularLocation>
        <location evidence="2">Endoplasmic reticulum</location>
    </subcellularLocation>
    <subcellularLocation>
        <location evidence="3">Membrane</location>
    </subcellularLocation>
    <subcellularLocation>
        <location evidence="1">Mitochondrion</location>
    </subcellularLocation>
</comment>
<feature type="non-terminal residue" evidence="8">
    <location>
        <position position="1"/>
    </location>
</feature>
<dbReference type="EMBL" id="NPHW01003980">
    <property type="protein sequence ID" value="OXV08636.1"/>
    <property type="molecule type" value="Genomic_DNA"/>
</dbReference>
<keyword evidence="9" id="KW-1185">Reference proteome</keyword>